<protein>
    <submittedName>
        <fullName evidence="1">Uncharacterized protein</fullName>
    </submittedName>
</protein>
<gene>
    <name evidence="1" type="ORF">IQ230_12155</name>
</gene>
<keyword evidence="2" id="KW-1185">Reference proteome</keyword>
<sequence length="91" mass="11128">MKTLVNWQKYQRAKPNQNKDNLSKPVFRFKLHSIWQLLRKYLIVSSELQVWSTCDRQGNIWWSAYNPITQRSIYHVSEEQILAWIEGRDRY</sequence>
<dbReference type="RefSeq" id="WP_193932252.1">
    <property type="nucleotide sequence ID" value="NZ_CAWPMZ010000052.1"/>
</dbReference>
<comment type="caution">
    <text evidence="1">The sequence shown here is derived from an EMBL/GenBank/DDBJ whole genome shotgun (WGS) entry which is preliminary data.</text>
</comment>
<accession>A0ABR9UUV4</accession>
<proteinExistence type="predicted"/>
<name>A0ABR9UUV4_9CHRO</name>
<evidence type="ECO:0000313" key="1">
    <source>
        <dbReference type="EMBL" id="MBE9191093.1"/>
    </source>
</evidence>
<organism evidence="1 2">
    <name type="scientific">Gloeocapsopsis crepidinum LEGE 06123</name>
    <dbReference type="NCBI Taxonomy" id="588587"/>
    <lineage>
        <taxon>Bacteria</taxon>
        <taxon>Bacillati</taxon>
        <taxon>Cyanobacteriota</taxon>
        <taxon>Cyanophyceae</taxon>
        <taxon>Oscillatoriophycideae</taxon>
        <taxon>Chroococcales</taxon>
        <taxon>Chroococcaceae</taxon>
        <taxon>Gloeocapsopsis</taxon>
    </lineage>
</organism>
<evidence type="ECO:0000313" key="2">
    <source>
        <dbReference type="Proteomes" id="UP000651156"/>
    </source>
</evidence>
<dbReference type="Proteomes" id="UP000651156">
    <property type="component" value="Unassembled WGS sequence"/>
</dbReference>
<dbReference type="EMBL" id="JADEWN010000026">
    <property type="protein sequence ID" value="MBE9191093.1"/>
    <property type="molecule type" value="Genomic_DNA"/>
</dbReference>
<reference evidence="1 2" key="1">
    <citation type="submission" date="2020-10" db="EMBL/GenBank/DDBJ databases">
        <authorList>
            <person name="Castelo-Branco R."/>
            <person name="Eusebio N."/>
            <person name="Adriana R."/>
            <person name="Vieira A."/>
            <person name="Brugerolle De Fraissinette N."/>
            <person name="Rezende De Castro R."/>
            <person name="Schneider M.P."/>
            <person name="Vasconcelos V."/>
            <person name="Leao P.N."/>
        </authorList>
    </citation>
    <scope>NUCLEOTIDE SEQUENCE [LARGE SCALE GENOMIC DNA]</scope>
    <source>
        <strain evidence="1 2">LEGE 06123</strain>
    </source>
</reference>